<evidence type="ECO:0000256" key="7">
    <source>
        <dbReference type="ARBA" id="ARBA00048539"/>
    </source>
</evidence>
<keyword evidence="5 8" id="KW-0547">Nucleotide-binding</keyword>
<proteinExistence type="inferred from homology"/>
<dbReference type="InterPro" id="IPR014729">
    <property type="entry name" value="Rossmann-like_a/b/a_fold"/>
</dbReference>
<evidence type="ECO:0000259" key="9">
    <source>
        <dbReference type="SMART" id="SM00977"/>
    </source>
</evidence>
<dbReference type="Pfam" id="PF09179">
    <property type="entry name" value="TilS"/>
    <property type="match status" value="1"/>
</dbReference>
<keyword evidence="11" id="KW-1185">Reference proteome</keyword>
<dbReference type="Pfam" id="PF01171">
    <property type="entry name" value="ATP_bind_3"/>
    <property type="match status" value="1"/>
</dbReference>
<dbReference type="GO" id="GO:0006400">
    <property type="term" value="P:tRNA modification"/>
    <property type="evidence" value="ECO:0007669"/>
    <property type="project" value="UniProtKB-UniRule"/>
</dbReference>
<dbReference type="InterPro" id="IPR012795">
    <property type="entry name" value="tRNA_Ile_lys_synt_N"/>
</dbReference>
<dbReference type="SUPFAM" id="SSF52402">
    <property type="entry name" value="Adenine nucleotide alpha hydrolases-like"/>
    <property type="match status" value="1"/>
</dbReference>
<dbReference type="Proteomes" id="UP000181884">
    <property type="component" value="Unassembled WGS sequence"/>
</dbReference>
<feature type="domain" description="Lysidine-tRNA(Ile) synthetase C-terminal" evidence="9">
    <location>
        <begin position="373"/>
        <end position="447"/>
    </location>
</feature>
<evidence type="ECO:0000256" key="6">
    <source>
        <dbReference type="ARBA" id="ARBA00022840"/>
    </source>
</evidence>
<gene>
    <name evidence="8" type="primary">tilS</name>
    <name evidence="10" type="ORF">RU97_GL000632</name>
</gene>
<sequence>MQEIQFRQRLAGLINSKERLLVAVSGGVDSIVLFHWLLNWCREETQQLAVVHVNHNWRLAAASEQAALATMCQQFEVPFYTTTWELPVKSEAAARAFRYQFFAEVMEAEGYEVLLTAHHGDDLAETVLQRLVRGSSLKGYAGILPQRSFATGRLVRPLLGFSKAELLREAQEKGWSYWEDDTNQQLAFTRNRLRQRVIPLLKEENPRFLQKIHTFSQKIQYADEILTEMAILDCQQVFQKKQGDLGIFLKLSAARQQNVLRAYLAEVVGDAIDQFTDQHVTEMLKALQSDKPQVQVTLPENLVLTKSYGSFALTIKQAAPASHIYQLQPFEAIFLSETEWLTLLPQTTSLELPPQVATWSAYELLLPQVALPLTVRHRKAGDQIQLPQGFHKKISRLFIDQKVPNAERDQTWLVADEKEQLLWVVPKVNSYLSIPQETDKILYRLHFRREERK</sequence>
<keyword evidence="2 8" id="KW-0963">Cytoplasm</keyword>
<evidence type="ECO:0000256" key="5">
    <source>
        <dbReference type="ARBA" id="ARBA00022741"/>
    </source>
</evidence>
<dbReference type="Gene3D" id="3.40.50.620">
    <property type="entry name" value="HUPs"/>
    <property type="match status" value="1"/>
</dbReference>
<dbReference type="EC" id="6.3.4.19" evidence="8"/>
<accession>A0A1L8RC97</accession>
<dbReference type="STRING" id="214095.RU97_GL000632"/>
<dbReference type="InterPro" id="IPR015262">
    <property type="entry name" value="tRNA_Ile_lys_synt_subst-bd"/>
</dbReference>
<dbReference type="AlphaFoldDB" id="A0A1L8RC97"/>
<dbReference type="GO" id="GO:0005737">
    <property type="term" value="C:cytoplasm"/>
    <property type="evidence" value="ECO:0007669"/>
    <property type="project" value="UniProtKB-SubCell"/>
</dbReference>
<evidence type="ECO:0000256" key="3">
    <source>
        <dbReference type="ARBA" id="ARBA00022598"/>
    </source>
</evidence>
<name>A0A1L8RC97_9ENTE</name>
<dbReference type="CDD" id="cd01992">
    <property type="entry name" value="TilS_N"/>
    <property type="match status" value="1"/>
</dbReference>
<dbReference type="GO" id="GO:0032267">
    <property type="term" value="F:tRNA(Ile)-lysidine synthase activity"/>
    <property type="evidence" value="ECO:0007669"/>
    <property type="project" value="UniProtKB-EC"/>
</dbReference>
<evidence type="ECO:0000313" key="11">
    <source>
        <dbReference type="Proteomes" id="UP000181884"/>
    </source>
</evidence>
<evidence type="ECO:0000256" key="1">
    <source>
        <dbReference type="ARBA" id="ARBA00004496"/>
    </source>
</evidence>
<dbReference type="SUPFAM" id="SSF56037">
    <property type="entry name" value="PheT/TilS domain"/>
    <property type="match status" value="1"/>
</dbReference>
<dbReference type="NCBIfam" id="TIGR02433">
    <property type="entry name" value="lysidine_TilS_C"/>
    <property type="match status" value="1"/>
</dbReference>
<dbReference type="NCBIfam" id="TIGR02432">
    <property type="entry name" value="lysidine_TilS_N"/>
    <property type="match status" value="1"/>
</dbReference>
<dbReference type="InterPro" id="IPR011063">
    <property type="entry name" value="TilS/TtcA_N"/>
</dbReference>
<comment type="domain">
    <text evidence="8">The N-terminal region contains the highly conserved SGGXDS motif, predicted to be a P-loop motif involved in ATP binding.</text>
</comment>
<dbReference type="GO" id="GO:0005524">
    <property type="term" value="F:ATP binding"/>
    <property type="evidence" value="ECO:0007669"/>
    <property type="project" value="UniProtKB-UniRule"/>
</dbReference>
<dbReference type="PANTHER" id="PTHR43033:SF1">
    <property type="entry name" value="TRNA(ILE)-LYSIDINE SYNTHASE-RELATED"/>
    <property type="match status" value="1"/>
</dbReference>
<evidence type="ECO:0000256" key="4">
    <source>
        <dbReference type="ARBA" id="ARBA00022694"/>
    </source>
</evidence>
<protein>
    <recommendedName>
        <fullName evidence="8">tRNA(Ile)-lysidine synthase</fullName>
        <ecNumber evidence="8">6.3.4.19</ecNumber>
    </recommendedName>
    <alternativeName>
        <fullName evidence="8">tRNA(Ile)-2-lysyl-cytidine synthase</fullName>
    </alternativeName>
    <alternativeName>
        <fullName evidence="8">tRNA(Ile)-lysidine synthetase</fullName>
    </alternativeName>
</protein>
<dbReference type="SMART" id="SM00977">
    <property type="entry name" value="TilS_C"/>
    <property type="match status" value="1"/>
</dbReference>
<dbReference type="InterPro" id="IPR012094">
    <property type="entry name" value="tRNA_Ile_lys_synt"/>
</dbReference>
<dbReference type="Gene3D" id="3.30.465.60">
    <property type="match status" value="1"/>
</dbReference>
<feature type="binding site" evidence="8">
    <location>
        <begin position="25"/>
        <end position="30"/>
    </location>
    <ligand>
        <name>ATP</name>
        <dbReference type="ChEBI" id="CHEBI:30616"/>
    </ligand>
</feature>
<keyword evidence="3 8" id="KW-0436">Ligase</keyword>
<keyword evidence="6 8" id="KW-0067">ATP-binding</keyword>
<evidence type="ECO:0000256" key="2">
    <source>
        <dbReference type="ARBA" id="ARBA00022490"/>
    </source>
</evidence>
<evidence type="ECO:0000256" key="8">
    <source>
        <dbReference type="HAMAP-Rule" id="MF_01161"/>
    </source>
</evidence>
<comment type="function">
    <text evidence="8">Ligates lysine onto the cytidine present at position 34 of the AUA codon-specific tRNA(Ile) that contains the anticodon CAU, in an ATP-dependent manner. Cytidine is converted to lysidine, thus changing the amino acid specificity of the tRNA from methionine to isoleucine.</text>
</comment>
<dbReference type="InterPro" id="IPR012796">
    <property type="entry name" value="Lysidine-tRNA-synth_C"/>
</dbReference>
<comment type="catalytic activity">
    <reaction evidence="7 8">
        <text>cytidine(34) in tRNA(Ile2) + L-lysine + ATP = lysidine(34) in tRNA(Ile2) + AMP + diphosphate + H(+)</text>
        <dbReference type="Rhea" id="RHEA:43744"/>
        <dbReference type="Rhea" id="RHEA-COMP:10625"/>
        <dbReference type="Rhea" id="RHEA-COMP:10670"/>
        <dbReference type="ChEBI" id="CHEBI:15378"/>
        <dbReference type="ChEBI" id="CHEBI:30616"/>
        <dbReference type="ChEBI" id="CHEBI:32551"/>
        <dbReference type="ChEBI" id="CHEBI:33019"/>
        <dbReference type="ChEBI" id="CHEBI:82748"/>
        <dbReference type="ChEBI" id="CHEBI:83665"/>
        <dbReference type="ChEBI" id="CHEBI:456215"/>
        <dbReference type="EC" id="6.3.4.19"/>
    </reaction>
</comment>
<comment type="subcellular location">
    <subcellularLocation>
        <location evidence="1 8">Cytoplasm</location>
    </subcellularLocation>
</comment>
<dbReference type="PANTHER" id="PTHR43033">
    <property type="entry name" value="TRNA(ILE)-LYSIDINE SYNTHASE-RELATED"/>
    <property type="match status" value="1"/>
</dbReference>
<reference evidence="10 11" key="1">
    <citation type="submission" date="2014-12" db="EMBL/GenBank/DDBJ databases">
        <title>Draft genome sequences of 29 type strains of Enterococci.</title>
        <authorList>
            <person name="Zhong Z."/>
            <person name="Sun Z."/>
            <person name="Liu W."/>
            <person name="Zhang W."/>
            <person name="Zhang H."/>
        </authorList>
    </citation>
    <scope>NUCLEOTIDE SEQUENCE [LARGE SCALE GENOMIC DNA]</scope>
    <source>
        <strain evidence="10 11">DSM 17029</strain>
    </source>
</reference>
<dbReference type="Pfam" id="PF11734">
    <property type="entry name" value="TilS_C"/>
    <property type="match status" value="1"/>
</dbReference>
<comment type="similarity">
    <text evidence="8">Belongs to the tRNA(Ile)-lysidine synthase family.</text>
</comment>
<dbReference type="EMBL" id="JXKH01000011">
    <property type="protein sequence ID" value="OJG17344.1"/>
    <property type="molecule type" value="Genomic_DNA"/>
</dbReference>
<organism evidence="10 11">
    <name type="scientific">Enterococcus canis</name>
    <dbReference type="NCBI Taxonomy" id="214095"/>
    <lineage>
        <taxon>Bacteria</taxon>
        <taxon>Bacillati</taxon>
        <taxon>Bacillota</taxon>
        <taxon>Bacilli</taxon>
        <taxon>Lactobacillales</taxon>
        <taxon>Enterococcaceae</taxon>
        <taxon>Enterococcus</taxon>
    </lineage>
</organism>
<evidence type="ECO:0000313" key="10">
    <source>
        <dbReference type="EMBL" id="OJG17344.1"/>
    </source>
</evidence>
<comment type="caution">
    <text evidence="10">The sequence shown here is derived from an EMBL/GenBank/DDBJ whole genome shotgun (WGS) entry which is preliminary data.</text>
</comment>
<keyword evidence="4 8" id="KW-0819">tRNA processing</keyword>
<dbReference type="HAMAP" id="MF_01161">
    <property type="entry name" value="tRNA_Ile_lys_synt"/>
    <property type="match status" value="1"/>
</dbReference>